<name>A0AAW1KKG8_POPJA</name>
<dbReference type="Proteomes" id="UP001458880">
    <property type="component" value="Unassembled WGS sequence"/>
</dbReference>
<gene>
    <name evidence="1" type="ORF">QE152_g22644</name>
</gene>
<proteinExistence type="predicted"/>
<keyword evidence="2" id="KW-1185">Reference proteome</keyword>
<organism evidence="1 2">
    <name type="scientific">Popillia japonica</name>
    <name type="common">Japanese beetle</name>
    <dbReference type="NCBI Taxonomy" id="7064"/>
    <lineage>
        <taxon>Eukaryota</taxon>
        <taxon>Metazoa</taxon>
        <taxon>Ecdysozoa</taxon>
        <taxon>Arthropoda</taxon>
        <taxon>Hexapoda</taxon>
        <taxon>Insecta</taxon>
        <taxon>Pterygota</taxon>
        <taxon>Neoptera</taxon>
        <taxon>Endopterygota</taxon>
        <taxon>Coleoptera</taxon>
        <taxon>Polyphaga</taxon>
        <taxon>Scarabaeiformia</taxon>
        <taxon>Scarabaeidae</taxon>
        <taxon>Rutelinae</taxon>
        <taxon>Popillia</taxon>
    </lineage>
</organism>
<sequence>MEKAKDVELQMDYNDNNKQFYSNIGAFLLESLYDSVWLPEDEEEEFEKCLNKVWRKSKIEQQDIVHSLKKTAVTKESTKLSSEENFEHELPAIQMVLPSSTSLPELINCINVPSESVLTGKNGYHGMQDLYIQQVKLLHVTSCNGSIL</sequence>
<evidence type="ECO:0000313" key="1">
    <source>
        <dbReference type="EMBL" id="KAK9719470.1"/>
    </source>
</evidence>
<dbReference type="EMBL" id="JASPKY010000219">
    <property type="protein sequence ID" value="KAK9719470.1"/>
    <property type="molecule type" value="Genomic_DNA"/>
</dbReference>
<evidence type="ECO:0000313" key="2">
    <source>
        <dbReference type="Proteomes" id="UP001458880"/>
    </source>
</evidence>
<reference evidence="1 2" key="1">
    <citation type="journal article" date="2024" name="BMC Genomics">
        <title>De novo assembly and annotation of Popillia japonica's genome with initial clues to its potential as an invasive pest.</title>
        <authorList>
            <person name="Cucini C."/>
            <person name="Boschi S."/>
            <person name="Funari R."/>
            <person name="Cardaioli E."/>
            <person name="Iannotti N."/>
            <person name="Marturano G."/>
            <person name="Paoli F."/>
            <person name="Bruttini M."/>
            <person name="Carapelli A."/>
            <person name="Frati F."/>
            <person name="Nardi F."/>
        </authorList>
    </citation>
    <scope>NUCLEOTIDE SEQUENCE [LARGE SCALE GENOMIC DNA]</scope>
    <source>
        <strain evidence="1">DMR45628</strain>
    </source>
</reference>
<comment type="caution">
    <text evidence="1">The sequence shown here is derived from an EMBL/GenBank/DDBJ whole genome shotgun (WGS) entry which is preliminary data.</text>
</comment>
<dbReference type="AlphaFoldDB" id="A0AAW1KKG8"/>
<protein>
    <submittedName>
        <fullName evidence="1">Uncharacterized protein</fullName>
    </submittedName>
</protein>
<accession>A0AAW1KKG8</accession>